<evidence type="ECO:0000256" key="1">
    <source>
        <dbReference type="SAM" id="MobiDB-lite"/>
    </source>
</evidence>
<gene>
    <name evidence="2" type="ORF">A9K55_006510</name>
</gene>
<feature type="region of interest" description="Disordered" evidence="1">
    <location>
        <begin position="260"/>
        <end position="279"/>
    </location>
</feature>
<reference evidence="2 3" key="1">
    <citation type="journal article" date="2017" name="BMC Genomics">
        <title>Chromosome level assembly and secondary metabolite potential of the parasitic fungus Cordyceps militaris.</title>
        <authorList>
            <person name="Kramer G.J."/>
            <person name="Nodwell J.R."/>
        </authorList>
    </citation>
    <scope>NUCLEOTIDE SEQUENCE [LARGE SCALE GENOMIC DNA]</scope>
    <source>
        <strain evidence="2 3">ATCC 34164</strain>
    </source>
</reference>
<organism evidence="2 3">
    <name type="scientific">Cordyceps militaris</name>
    <name type="common">Caterpillar fungus</name>
    <name type="synonym">Clavaria militaris</name>
    <dbReference type="NCBI Taxonomy" id="73501"/>
    <lineage>
        <taxon>Eukaryota</taxon>
        <taxon>Fungi</taxon>
        <taxon>Dikarya</taxon>
        <taxon>Ascomycota</taxon>
        <taxon>Pezizomycotina</taxon>
        <taxon>Sordariomycetes</taxon>
        <taxon>Hypocreomycetidae</taxon>
        <taxon>Hypocreales</taxon>
        <taxon>Cordycipitaceae</taxon>
        <taxon>Cordyceps</taxon>
    </lineage>
</organism>
<sequence>MPSAQMPDISRAATDVRTFARGLLFRSHRLLLAPASRQDATTCIVQPFSAWYVTTYLGIYLIMGERGAARPEDDGRAVPALVKTTMPDQFQTSSTGSRSLKEKFLARLCNVGGNEQRVGSASTPTPPGDLTKGRPKGQLEHGRQPVALTPSPPPLPLQLLQLIHTRKALGSNRPRPQAIATDCQAKYNRLTSQKHKPETSPGAVLIISPTALTLASLSHDMPTATMYGSFGSYSSMGIGSLPMSSTSSVTSRDESCAFPSWPRRASLSSPSSSSSSSTAYEPRASAYLSDDDLFLSDEPSGSESGDDVCCRSSVASVSASPPLVSVDLVSPLRSPPSEAEMLDAQRQRSNMRKDLIRMVQQEKERRKQQASKSRRAAASKKSSRPYAMAPITEAEE</sequence>
<feature type="region of interest" description="Disordered" evidence="1">
    <location>
        <begin position="290"/>
        <end position="309"/>
    </location>
</feature>
<name>A0A2H4SDL0_CORMI</name>
<evidence type="ECO:0000313" key="3">
    <source>
        <dbReference type="Proteomes" id="UP000323067"/>
    </source>
</evidence>
<accession>A0A2H4SDL0</accession>
<feature type="region of interest" description="Disordered" evidence="1">
    <location>
        <begin position="328"/>
        <end position="396"/>
    </location>
</feature>
<dbReference type="AlphaFoldDB" id="A0A2H4SDL0"/>
<dbReference type="VEuPathDB" id="FungiDB:CCM_02408"/>
<dbReference type="Proteomes" id="UP000323067">
    <property type="component" value="Chromosome vi"/>
</dbReference>
<evidence type="ECO:0000313" key="2">
    <source>
        <dbReference type="EMBL" id="ATY61208.1"/>
    </source>
</evidence>
<proteinExistence type="predicted"/>
<protein>
    <submittedName>
        <fullName evidence="2">Uncharacterized protein</fullName>
    </submittedName>
</protein>
<feature type="region of interest" description="Disordered" evidence="1">
    <location>
        <begin position="115"/>
        <end position="152"/>
    </location>
</feature>
<feature type="compositionally biased region" description="Basic and acidic residues" evidence="1">
    <location>
        <begin position="343"/>
        <end position="367"/>
    </location>
</feature>
<dbReference type="OrthoDB" id="5294241at2759"/>
<feature type="compositionally biased region" description="Basic residues" evidence="1">
    <location>
        <begin position="368"/>
        <end position="383"/>
    </location>
</feature>
<dbReference type="EMBL" id="CP023323">
    <property type="protein sequence ID" value="ATY61208.1"/>
    <property type="molecule type" value="Genomic_DNA"/>
</dbReference>
<feature type="compositionally biased region" description="Low complexity" evidence="1">
    <location>
        <begin position="328"/>
        <end position="337"/>
    </location>
</feature>
<dbReference type="VEuPathDB" id="FungiDB:A9K55_006510"/>